<accession>A0ABT1IR22</accession>
<evidence type="ECO:0000313" key="2">
    <source>
        <dbReference type="EMBL" id="MCP2307570.1"/>
    </source>
</evidence>
<comment type="caution">
    <text evidence="2">The sequence shown here is derived from an EMBL/GenBank/DDBJ whole genome shotgun (WGS) entry which is preliminary data.</text>
</comment>
<protein>
    <submittedName>
        <fullName evidence="2">Uncharacterized protein</fullName>
    </submittedName>
</protein>
<feature type="region of interest" description="Disordered" evidence="1">
    <location>
        <begin position="162"/>
        <end position="199"/>
    </location>
</feature>
<evidence type="ECO:0000256" key="1">
    <source>
        <dbReference type="SAM" id="MobiDB-lite"/>
    </source>
</evidence>
<sequence length="199" mass="21423">MTTDTARPDGPRAHHYRFAHQVLPGLARDLGPQMLDNEPRGGFTTGLASLWQGLGETLPEGERLPGDGLSAELVDRGGHRMLLVELPRPSAPAEAYLVAVAQPAGADHCRCFTLEHGVSPLDGQAYTVLAEWADRSHINLGPGPAAQRDAFVAAVEVLLTEPAEPYARTGPRPEPEPETQPAEPVEPPRRRGLRGLFGR</sequence>
<name>A0ABT1IR22_9ACTN</name>
<evidence type="ECO:0000313" key="3">
    <source>
        <dbReference type="Proteomes" id="UP001206483"/>
    </source>
</evidence>
<dbReference type="RefSeq" id="WP_253793614.1">
    <property type="nucleotide sequence ID" value="NZ_BAAAUB010000044.1"/>
</dbReference>
<dbReference type="Proteomes" id="UP001206483">
    <property type="component" value="Unassembled WGS sequence"/>
</dbReference>
<organism evidence="2 3">
    <name type="scientific">Kitasatospora paracochleata</name>
    <dbReference type="NCBI Taxonomy" id="58354"/>
    <lineage>
        <taxon>Bacteria</taxon>
        <taxon>Bacillati</taxon>
        <taxon>Actinomycetota</taxon>
        <taxon>Actinomycetes</taxon>
        <taxon>Kitasatosporales</taxon>
        <taxon>Streptomycetaceae</taxon>
        <taxon>Kitasatospora</taxon>
    </lineage>
</organism>
<keyword evidence="3" id="KW-1185">Reference proteome</keyword>
<gene>
    <name evidence="2" type="ORF">FHR36_000662</name>
</gene>
<proteinExistence type="predicted"/>
<dbReference type="EMBL" id="JAMZDX010000001">
    <property type="protein sequence ID" value="MCP2307570.1"/>
    <property type="molecule type" value="Genomic_DNA"/>
</dbReference>
<reference evidence="2 3" key="1">
    <citation type="submission" date="2022-06" db="EMBL/GenBank/DDBJ databases">
        <title>Sequencing the genomes of 1000 actinobacteria strains.</title>
        <authorList>
            <person name="Klenk H.-P."/>
        </authorList>
    </citation>
    <scope>NUCLEOTIDE SEQUENCE [LARGE SCALE GENOMIC DNA]</scope>
    <source>
        <strain evidence="2 3">DSM 41656</strain>
    </source>
</reference>